<dbReference type="Gene3D" id="2.60.40.10">
    <property type="entry name" value="Immunoglobulins"/>
    <property type="match status" value="1"/>
</dbReference>
<dbReference type="InterPro" id="IPR014756">
    <property type="entry name" value="Ig_E-set"/>
</dbReference>
<comment type="caution">
    <text evidence="2">The sequence shown here is derived from an EMBL/GenBank/DDBJ whole genome shotgun (WGS) entry which is preliminary data.</text>
</comment>
<proteinExistence type="predicted"/>
<evidence type="ECO:0000259" key="1">
    <source>
        <dbReference type="Pfam" id="PF02903"/>
    </source>
</evidence>
<dbReference type="Proteomes" id="UP000003684">
    <property type="component" value="Unassembled WGS sequence"/>
</dbReference>
<dbReference type="EMBL" id="ADFT01000034">
    <property type="protein sequence ID" value="EFB61919.1"/>
    <property type="molecule type" value="Genomic_DNA"/>
</dbReference>
<accession>D1YL15</accession>
<dbReference type="GO" id="GO:0005975">
    <property type="term" value="P:carbohydrate metabolic process"/>
    <property type="evidence" value="ECO:0007669"/>
    <property type="project" value="InterPro"/>
</dbReference>
<dbReference type="AlphaFoldDB" id="D1YL15"/>
<sequence>MQLAALKHRTESEDCTVIDHSHVKIRLHTAKDDVKKSLFTILITICHP</sequence>
<gene>
    <name evidence="2" type="ORF">HMPREF9209_1853</name>
</gene>
<reference evidence="2 3" key="1">
    <citation type="submission" date="2009-12" db="EMBL/GenBank/DDBJ databases">
        <title>Genome Sequence of Lactobacillus gasseri 224-1.</title>
        <authorList>
            <person name="Durkin A.S."/>
            <person name="Madupu R."/>
            <person name="Torralba M."/>
            <person name="Methe B."/>
            <person name="Sutton G."/>
            <person name="Strausberg R.L."/>
            <person name="Nelson K.E."/>
        </authorList>
    </citation>
    <scope>NUCLEOTIDE SEQUENCE [LARGE SCALE GENOMIC DNA]</scope>
    <source>
        <strain evidence="2 3">224-1</strain>
    </source>
</reference>
<name>D1YL15_LACGS</name>
<evidence type="ECO:0000313" key="3">
    <source>
        <dbReference type="Proteomes" id="UP000003684"/>
    </source>
</evidence>
<protein>
    <recommendedName>
        <fullName evidence="1">Glycoside hydrolase family 13 N-terminal Ig-like domain-containing protein</fullName>
    </recommendedName>
</protein>
<dbReference type="GO" id="GO:0004553">
    <property type="term" value="F:hydrolase activity, hydrolyzing O-glycosyl compounds"/>
    <property type="evidence" value="ECO:0007669"/>
    <property type="project" value="InterPro"/>
</dbReference>
<dbReference type="Pfam" id="PF02903">
    <property type="entry name" value="Alpha-amylase_N"/>
    <property type="match status" value="1"/>
</dbReference>
<dbReference type="InterPro" id="IPR013783">
    <property type="entry name" value="Ig-like_fold"/>
</dbReference>
<dbReference type="InterPro" id="IPR004185">
    <property type="entry name" value="Glyco_hydro_13_lg-like_dom"/>
</dbReference>
<organism evidence="2 3">
    <name type="scientific">Lactobacillus gasseri 224-1</name>
    <dbReference type="NCBI Taxonomy" id="679196"/>
    <lineage>
        <taxon>Bacteria</taxon>
        <taxon>Bacillati</taxon>
        <taxon>Bacillota</taxon>
        <taxon>Bacilli</taxon>
        <taxon>Lactobacillales</taxon>
        <taxon>Lactobacillaceae</taxon>
        <taxon>Lactobacillus</taxon>
    </lineage>
</organism>
<dbReference type="SUPFAM" id="SSF81296">
    <property type="entry name" value="E set domains"/>
    <property type="match status" value="1"/>
</dbReference>
<evidence type="ECO:0000313" key="2">
    <source>
        <dbReference type="EMBL" id="EFB61919.1"/>
    </source>
</evidence>
<feature type="domain" description="Glycoside hydrolase family 13 N-terminal Ig-like" evidence="1">
    <location>
        <begin position="1"/>
        <end position="36"/>
    </location>
</feature>